<dbReference type="EMBL" id="CP063078">
    <property type="protein sequence ID" value="QOQ87183.1"/>
    <property type="molecule type" value="Genomic_DNA"/>
</dbReference>
<dbReference type="Proteomes" id="UP000594749">
    <property type="component" value="Chromosome"/>
</dbReference>
<protein>
    <submittedName>
        <fullName evidence="1">Uncharacterized protein</fullName>
    </submittedName>
</protein>
<keyword evidence="2" id="KW-1185">Reference proteome</keyword>
<name>A0A7M1LFV3_9BACT</name>
<evidence type="ECO:0000313" key="1">
    <source>
        <dbReference type="EMBL" id="QOQ87183.1"/>
    </source>
</evidence>
<sequence>MKELEVALNYENEGVVLYEKLASSFDLAVFSEILLLKQTGLNLLNKYKKDEVVVTPQDVKFNGKKEALNLALDYELRSGEIYDLLSDTASDEELRDLFFRLWATSNNEYQKALQNEISNLESKENGFDFDSLKNLGINLDKKSINELNQILGKFKDGKASKDDINAFLENPYFSFISGAMLGAVGGILIKEILKNSNENL</sequence>
<accession>A0A7M1LFV3</accession>
<dbReference type="InterPro" id="IPR009078">
    <property type="entry name" value="Ferritin-like_SF"/>
</dbReference>
<dbReference type="AlphaFoldDB" id="A0A7M1LFV3"/>
<reference evidence="1 2" key="1">
    <citation type="submission" date="2020-10" db="EMBL/GenBank/DDBJ databases">
        <title>Campylobacter and Helicobacter PacBio genomes.</title>
        <authorList>
            <person name="Lane C."/>
        </authorList>
    </citation>
    <scope>NUCLEOTIDE SEQUENCE [LARGE SCALE GENOMIC DNA]</scope>
    <source>
        <strain evidence="1 2">2016D-0077</strain>
    </source>
</reference>
<organism evidence="1 2">
    <name type="scientific">Campylobacter corcagiensis</name>
    <dbReference type="NCBI Taxonomy" id="1448857"/>
    <lineage>
        <taxon>Bacteria</taxon>
        <taxon>Pseudomonadati</taxon>
        <taxon>Campylobacterota</taxon>
        <taxon>Epsilonproteobacteria</taxon>
        <taxon>Campylobacterales</taxon>
        <taxon>Campylobacteraceae</taxon>
        <taxon>Campylobacter</taxon>
    </lineage>
</organism>
<evidence type="ECO:0000313" key="2">
    <source>
        <dbReference type="Proteomes" id="UP000594749"/>
    </source>
</evidence>
<dbReference type="SUPFAM" id="SSF47240">
    <property type="entry name" value="Ferritin-like"/>
    <property type="match status" value="1"/>
</dbReference>
<proteinExistence type="predicted"/>
<gene>
    <name evidence="1" type="ORF">IMC76_08230</name>
</gene>
<dbReference type="RefSeq" id="WP_025803544.1">
    <property type="nucleotide sequence ID" value="NZ_CP053842.1"/>
</dbReference>
<dbReference type="OrthoDB" id="5362273at2"/>